<evidence type="ECO:0000256" key="7">
    <source>
        <dbReference type="ARBA" id="ARBA00023015"/>
    </source>
</evidence>
<comment type="subcellular location">
    <subcellularLocation>
        <location evidence="2">Cytoplasm</location>
    </subcellularLocation>
    <subcellularLocation>
        <location evidence="1">Nucleus</location>
    </subcellularLocation>
</comment>
<feature type="domain" description="Zinc-finger" evidence="11">
    <location>
        <begin position="37"/>
        <end position="127"/>
    </location>
</feature>
<feature type="region of interest" description="Disordered" evidence="10">
    <location>
        <begin position="147"/>
        <end position="171"/>
    </location>
</feature>
<dbReference type="RefSeq" id="XP_027193172.1">
    <property type="nucleotide sequence ID" value="XM_027337371.1"/>
</dbReference>
<dbReference type="PANTHER" id="PTHR31169:SF33">
    <property type="entry name" value="CELL DIVISION CYCLE-ASSOCIATED 7-LIKE PROTEIN"/>
    <property type="match status" value="1"/>
</dbReference>
<dbReference type="Proteomes" id="UP000087171">
    <property type="component" value="Chromosome Ca8"/>
</dbReference>
<keyword evidence="3" id="KW-0963">Cytoplasm</keyword>
<keyword evidence="4" id="KW-1017">Isopeptide bond</keyword>
<keyword evidence="7" id="KW-0805">Transcription regulation</keyword>
<sequence>MQQVKVVNHPDLQDGFGKVWNHSLLAKMIEEEIISHCSCFVNRHVTVGQLTDCNKCELPQGQLCGDCLYTRYGENVTEANFNPKWTCPSCREICNCNSCRRRNGWMPTGNIYNKVTKLGFKSVAHYLIKTCRTEKSMKNSVAENIVAQETPETSPDSTLNRPIRTRRALRS</sequence>
<evidence type="ECO:0000256" key="6">
    <source>
        <dbReference type="ARBA" id="ARBA00022843"/>
    </source>
</evidence>
<organism evidence="12 13">
    <name type="scientific">Cicer arietinum</name>
    <name type="common">Chickpea</name>
    <name type="synonym">Garbanzo</name>
    <dbReference type="NCBI Taxonomy" id="3827"/>
    <lineage>
        <taxon>Eukaryota</taxon>
        <taxon>Viridiplantae</taxon>
        <taxon>Streptophyta</taxon>
        <taxon>Embryophyta</taxon>
        <taxon>Tracheophyta</taxon>
        <taxon>Spermatophyta</taxon>
        <taxon>Magnoliopsida</taxon>
        <taxon>eudicotyledons</taxon>
        <taxon>Gunneridae</taxon>
        <taxon>Pentapetalae</taxon>
        <taxon>rosids</taxon>
        <taxon>fabids</taxon>
        <taxon>Fabales</taxon>
        <taxon>Fabaceae</taxon>
        <taxon>Papilionoideae</taxon>
        <taxon>50 kb inversion clade</taxon>
        <taxon>NPAAA clade</taxon>
        <taxon>Hologalegina</taxon>
        <taxon>IRL clade</taxon>
        <taxon>Cicereae</taxon>
        <taxon>Cicer</taxon>
    </lineage>
</organism>
<evidence type="ECO:0000256" key="8">
    <source>
        <dbReference type="ARBA" id="ARBA00023163"/>
    </source>
</evidence>
<dbReference type="GeneID" id="101492275"/>
<evidence type="ECO:0000256" key="1">
    <source>
        <dbReference type="ARBA" id="ARBA00004123"/>
    </source>
</evidence>
<dbReference type="InterPro" id="IPR018866">
    <property type="entry name" value="Znf-4CXXC_R1"/>
</dbReference>
<name>A0A3Q7YEG5_CICAR</name>
<protein>
    <submittedName>
        <fullName evidence="13">Cell division cycle-associated 7-like protein isoform X2</fullName>
    </submittedName>
</protein>
<evidence type="ECO:0000256" key="2">
    <source>
        <dbReference type="ARBA" id="ARBA00004496"/>
    </source>
</evidence>
<feature type="compositionally biased region" description="Polar residues" evidence="10">
    <location>
        <begin position="150"/>
        <end position="160"/>
    </location>
</feature>
<evidence type="ECO:0000313" key="13">
    <source>
        <dbReference type="RefSeq" id="XP_027193172.1"/>
    </source>
</evidence>
<dbReference type="PANTHER" id="PTHR31169">
    <property type="entry name" value="OS05G0300700 PROTEIN"/>
    <property type="match status" value="1"/>
</dbReference>
<keyword evidence="5" id="KW-0597">Phosphoprotein</keyword>
<keyword evidence="6" id="KW-0832">Ubl conjugation</keyword>
<keyword evidence="8" id="KW-0804">Transcription</keyword>
<dbReference type="GO" id="GO:0006355">
    <property type="term" value="P:regulation of DNA-templated transcription"/>
    <property type="evidence" value="ECO:0007669"/>
    <property type="project" value="InterPro"/>
</dbReference>
<proteinExistence type="predicted"/>
<keyword evidence="12" id="KW-1185">Reference proteome</keyword>
<evidence type="ECO:0000259" key="11">
    <source>
        <dbReference type="Pfam" id="PF10497"/>
    </source>
</evidence>
<accession>A0A3Q7YEG5</accession>
<evidence type="ECO:0000313" key="12">
    <source>
        <dbReference type="Proteomes" id="UP000087171"/>
    </source>
</evidence>
<reference evidence="12" key="1">
    <citation type="journal article" date="2013" name="Nat. Biotechnol.">
        <title>Draft genome sequence of chickpea (Cicer arietinum) provides a resource for trait improvement.</title>
        <authorList>
            <person name="Varshney R.K."/>
            <person name="Song C."/>
            <person name="Saxena R.K."/>
            <person name="Azam S."/>
            <person name="Yu S."/>
            <person name="Sharpe A.G."/>
            <person name="Cannon S."/>
            <person name="Baek J."/>
            <person name="Rosen B.D."/>
            <person name="Tar'an B."/>
            <person name="Millan T."/>
            <person name="Zhang X."/>
            <person name="Ramsay L.D."/>
            <person name="Iwata A."/>
            <person name="Wang Y."/>
            <person name="Nelson W."/>
            <person name="Farmer A.D."/>
            <person name="Gaur P.M."/>
            <person name="Soderlund C."/>
            <person name="Penmetsa R.V."/>
            <person name="Xu C."/>
            <person name="Bharti A.K."/>
            <person name="He W."/>
            <person name="Winter P."/>
            <person name="Zhao S."/>
            <person name="Hane J.K."/>
            <person name="Carrasquilla-Garcia N."/>
            <person name="Condie J.A."/>
            <person name="Upadhyaya H.D."/>
            <person name="Luo M.C."/>
            <person name="Thudi M."/>
            <person name="Gowda C.L."/>
            <person name="Singh N.P."/>
            <person name="Lichtenzveig J."/>
            <person name="Gali K.K."/>
            <person name="Rubio J."/>
            <person name="Nadarajan N."/>
            <person name="Dolezel J."/>
            <person name="Bansal K.C."/>
            <person name="Xu X."/>
            <person name="Edwards D."/>
            <person name="Zhang G."/>
            <person name="Kahl G."/>
            <person name="Gil J."/>
            <person name="Singh K.B."/>
            <person name="Datta S.K."/>
            <person name="Jackson S.A."/>
            <person name="Wang J."/>
            <person name="Cook D.R."/>
        </authorList>
    </citation>
    <scope>NUCLEOTIDE SEQUENCE [LARGE SCALE GENOMIC DNA]</scope>
    <source>
        <strain evidence="12">cv. CDC Frontier</strain>
    </source>
</reference>
<dbReference type="Pfam" id="PF10497">
    <property type="entry name" value="zf-4CXXC_R1"/>
    <property type="match status" value="1"/>
</dbReference>
<evidence type="ECO:0000256" key="4">
    <source>
        <dbReference type="ARBA" id="ARBA00022499"/>
    </source>
</evidence>
<dbReference type="AlphaFoldDB" id="A0A3Q7YEG5"/>
<keyword evidence="9" id="KW-0539">Nucleus</keyword>
<gene>
    <name evidence="13" type="primary">LOC101492275</name>
</gene>
<reference evidence="13" key="2">
    <citation type="submission" date="2025-08" db="UniProtKB">
        <authorList>
            <consortium name="RefSeq"/>
        </authorList>
    </citation>
    <scope>IDENTIFICATION</scope>
    <source>
        <tissue evidence="13">Etiolated seedlings</tissue>
    </source>
</reference>
<dbReference type="GO" id="GO:0005737">
    <property type="term" value="C:cytoplasm"/>
    <property type="evidence" value="ECO:0007669"/>
    <property type="project" value="UniProtKB-SubCell"/>
</dbReference>
<evidence type="ECO:0000256" key="10">
    <source>
        <dbReference type="SAM" id="MobiDB-lite"/>
    </source>
</evidence>
<dbReference type="GO" id="GO:0005634">
    <property type="term" value="C:nucleus"/>
    <property type="evidence" value="ECO:0007669"/>
    <property type="project" value="UniProtKB-SubCell"/>
</dbReference>
<dbReference type="InterPro" id="IPR040221">
    <property type="entry name" value="CDCA7/CDA7L"/>
</dbReference>
<evidence type="ECO:0000256" key="3">
    <source>
        <dbReference type="ARBA" id="ARBA00022490"/>
    </source>
</evidence>
<evidence type="ECO:0000256" key="9">
    <source>
        <dbReference type="ARBA" id="ARBA00023242"/>
    </source>
</evidence>
<evidence type="ECO:0000256" key="5">
    <source>
        <dbReference type="ARBA" id="ARBA00022553"/>
    </source>
</evidence>